<dbReference type="Pfam" id="PF00544">
    <property type="entry name" value="Pectate_lyase_4"/>
    <property type="match status" value="1"/>
</dbReference>
<dbReference type="PANTHER" id="PTHR31683">
    <property type="entry name" value="PECTATE LYASE 18-RELATED"/>
    <property type="match status" value="1"/>
</dbReference>
<accession>A0A919K157</accession>
<dbReference type="PANTHER" id="PTHR31683:SF18">
    <property type="entry name" value="PECTATE LYASE 21-RELATED"/>
    <property type="match status" value="1"/>
</dbReference>
<keyword evidence="1" id="KW-0456">Lyase</keyword>
<dbReference type="InterPro" id="IPR011050">
    <property type="entry name" value="Pectin_lyase_fold/virulence"/>
</dbReference>
<dbReference type="InterPro" id="IPR012334">
    <property type="entry name" value="Pectin_lyas_fold"/>
</dbReference>
<dbReference type="InterPro" id="IPR002022">
    <property type="entry name" value="Pec_lyase"/>
</dbReference>
<keyword evidence="4" id="KW-1185">Reference proteome</keyword>
<sequence length="96" mass="10436">MNIQNGSTNVWIDHNDFSNGGDGLLDITHGSDFITVSWNRFHNHDKTLLLGHADDNSAEDNGHLRVTYVHNYFDGTTSGTRGCGSATRCTSGVGKI</sequence>
<dbReference type="Proteomes" id="UP000636960">
    <property type="component" value="Unassembled WGS sequence"/>
</dbReference>
<organism evidence="3 4">
    <name type="scientific">Paractinoplanes rishiriensis</name>
    <dbReference type="NCBI Taxonomy" id="1050105"/>
    <lineage>
        <taxon>Bacteria</taxon>
        <taxon>Bacillati</taxon>
        <taxon>Actinomycetota</taxon>
        <taxon>Actinomycetes</taxon>
        <taxon>Micromonosporales</taxon>
        <taxon>Micromonosporaceae</taxon>
        <taxon>Paractinoplanes</taxon>
    </lineage>
</organism>
<evidence type="ECO:0000313" key="3">
    <source>
        <dbReference type="EMBL" id="GIE98730.1"/>
    </source>
</evidence>
<dbReference type="InterPro" id="IPR045032">
    <property type="entry name" value="PEL"/>
</dbReference>
<dbReference type="SUPFAM" id="SSF51126">
    <property type="entry name" value="Pectin lyase-like"/>
    <property type="match status" value="1"/>
</dbReference>
<dbReference type="AlphaFoldDB" id="A0A919K157"/>
<proteinExistence type="predicted"/>
<protein>
    <recommendedName>
        <fullName evidence="2">Pectate lyase domain-containing protein</fullName>
    </recommendedName>
</protein>
<evidence type="ECO:0000259" key="2">
    <source>
        <dbReference type="Pfam" id="PF00544"/>
    </source>
</evidence>
<name>A0A919K157_9ACTN</name>
<evidence type="ECO:0000256" key="1">
    <source>
        <dbReference type="ARBA" id="ARBA00023239"/>
    </source>
</evidence>
<dbReference type="GO" id="GO:0030570">
    <property type="term" value="F:pectate lyase activity"/>
    <property type="evidence" value="ECO:0007669"/>
    <property type="project" value="InterPro"/>
</dbReference>
<dbReference type="Gene3D" id="2.160.20.10">
    <property type="entry name" value="Single-stranded right-handed beta-helix, Pectin lyase-like"/>
    <property type="match status" value="1"/>
</dbReference>
<gene>
    <name evidence="3" type="ORF">Ari01nite_61950</name>
</gene>
<evidence type="ECO:0000313" key="4">
    <source>
        <dbReference type="Proteomes" id="UP000636960"/>
    </source>
</evidence>
<dbReference type="RefSeq" id="WP_239163176.1">
    <property type="nucleotide sequence ID" value="NZ_BOMV01000065.1"/>
</dbReference>
<comment type="caution">
    <text evidence="3">The sequence shown here is derived from an EMBL/GenBank/DDBJ whole genome shotgun (WGS) entry which is preliminary data.</text>
</comment>
<reference evidence="3" key="1">
    <citation type="submission" date="2021-01" db="EMBL/GenBank/DDBJ databases">
        <title>Whole genome shotgun sequence of Actinoplanes rishiriensis NBRC 108556.</title>
        <authorList>
            <person name="Komaki H."/>
            <person name="Tamura T."/>
        </authorList>
    </citation>
    <scope>NUCLEOTIDE SEQUENCE</scope>
    <source>
        <strain evidence="3">NBRC 108556</strain>
    </source>
</reference>
<feature type="domain" description="Pectate lyase" evidence="2">
    <location>
        <begin position="2"/>
        <end position="77"/>
    </location>
</feature>
<dbReference type="EMBL" id="BOMV01000065">
    <property type="protein sequence ID" value="GIE98730.1"/>
    <property type="molecule type" value="Genomic_DNA"/>
</dbReference>